<evidence type="ECO:0000256" key="5">
    <source>
        <dbReference type="ARBA" id="ARBA00023242"/>
    </source>
</evidence>
<dbReference type="FunFam" id="1.10.10.60:FF:000040">
    <property type="entry name" value="T-cell leukemia homeobox protein 3"/>
    <property type="match status" value="1"/>
</dbReference>
<feature type="domain" description="Homeobox" evidence="9">
    <location>
        <begin position="19"/>
        <end position="79"/>
    </location>
</feature>
<organism evidence="10 11">
    <name type="scientific">Cotesia congregata</name>
    <name type="common">Parasitoid wasp</name>
    <name type="synonym">Apanteles congregatus</name>
    <dbReference type="NCBI Taxonomy" id="51543"/>
    <lineage>
        <taxon>Eukaryota</taxon>
        <taxon>Metazoa</taxon>
        <taxon>Ecdysozoa</taxon>
        <taxon>Arthropoda</taxon>
        <taxon>Hexapoda</taxon>
        <taxon>Insecta</taxon>
        <taxon>Pterygota</taxon>
        <taxon>Neoptera</taxon>
        <taxon>Endopterygota</taxon>
        <taxon>Hymenoptera</taxon>
        <taxon>Apocrita</taxon>
        <taxon>Ichneumonoidea</taxon>
        <taxon>Braconidae</taxon>
        <taxon>Microgastrinae</taxon>
        <taxon>Cotesia</taxon>
    </lineage>
</organism>
<sequence length="155" mass="17492">MAGTFPRRIGHPYQNRTPPKRKKPRTSFTRLQIAELEKRFHKQKYLASAERAALAKSLKMTDAQVKTWFQNRRTKWRRQTAEEREAERQAANRLMLSLQAEALGKVGYPTGMPSHSSGAQVTNLDGQTGTSSLGHSVTQWVSPYGPSQPLTEPIC</sequence>
<dbReference type="CDD" id="cd00086">
    <property type="entry name" value="homeodomain"/>
    <property type="match status" value="1"/>
</dbReference>
<dbReference type="SMART" id="SM00389">
    <property type="entry name" value="HOX"/>
    <property type="match status" value="1"/>
</dbReference>
<keyword evidence="11" id="KW-1185">Reference proteome</keyword>
<dbReference type="PANTHER" id="PTHR45921:SF6">
    <property type="entry name" value="C15"/>
    <property type="match status" value="1"/>
</dbReference>
<dbReference type="Pfam" id="PF00046">
    <property type="entry name" value="Homeodomain"/>
    <property type="match status" value="1"/>
</dbReference>
<dbReference type="Gene3D" id="1.10.10.60">
    <property type="entry name" value="Homeodomain-like"/>
    <property type="match status" value="1"/>
</dbReference>
<dbReference type="GO" id="GO:0005634">
    <property type="term" value="C:nucleus"/>
    <property type="evidence" value="ECO:0007669"/>
    <property type="project" value="UniProtKB-SubCell"/>
</dbReference>
<name>A0A8J2HMS6_COTCN</name>
<feature type="DNA-binding region" description="Homeobox" evidence="6">
    <location>
        <begin position="21"/>
        <end position="80"/>
    </location>
</feature>
<evidence type="ECO:0000256" key="4">
    <source>
        <dbReference type="ARBA" id="ARBA00023155"/>
    </source>
</evidence>
<evidence type="ECO:0000313" key="10">
    <source>
        <dbReference type="EMBL" id="CAG5106294.1"/>
    </source>
</evidence>
<dbReference type="GO" id="GO:0048513">
    <property type="term" value="P:animal organ development"/>
    <property type="evidence" value="ECO:0007669"/>
    <property type="project" value="TreeGrafter"/>
</dbReference>
<feature type="region of interest" description="Disordered" evidence="8">
    <location>
        <begin position="1"/>
        <end position="26"/>
    </location>
</feature>
<keyword evidence="3 6" id="KW-0238">DNA-binding</keyword>
<dbReference type="InterPro" id="IPR017970">
    <property type="entry name" value="Homeobox_CS"/>
</dbReference>
<evidence type="ECO:0000256" key="6">
    <source>
        <dbReference type="PROSITE-ProRule" id="PRU00108"/>
    </source>
</evidence>
<feature type="non-terminal residue" evidence="10">
    <location>
        <position position="1"/>
    </location>
</feature>
<dbReference type="InterPro" id="IPR001356">
    <property type="entry name" value="HD"/>
</dbReference>
<dbReference type="InterPro" id="IPR009057">
    <property type="entry name" value="Homeodomain-like_sf"/>
</dbReference>
<keyword evidence="5 6" id="KW-0539">Nucleus</keyword>
<accession>A0A8J2HMS6</accession>
<dbReference type="InterPro" id="IPR020479">
    <property type="entry name" value="HD_metazoa"/>
</dbReference>
<evidence type="ECO:0000256" key="1">
    <source>
        <dbReference type="ARBA" id="ARBA00004123"/>
    </source>
</evidence>
<dbReference type="AlphaFoldDB" id="A0A8J2HMS6"/>
<comment type="subcellular location">
    <subcellularLocation>
        <location evidence="1 6 7">Nucleus</location>
    </subcellularLocation>
</comment>
<comment type="caution">
    <text evidence="10">The sequence shown here is derived from an EMBL/GenBank/DDBJ whole genome shotgun (WGS) entry which is preliminary data.</text>
</comment>
<dbReference type="EMBL" id="CAJNRD030001124">
    <property type="protein sequence ID" value="CAG5106294.1"/>
    <property type="molecule type" value="Genomic_DNA"/>
</dbReference>
<evidence type="ECO:0000256" key="3">
    <source>
        <dbReference type="ARBA" id="ARBA00023125"/>
    </source>
</evidence>
<evidence type="ECO:0000256" key="2">
    <source>
        <dbReference type="ARBA" id="ARBA00022473"/>
    </source>
</evidence>
<dbReference type="PRINTS" id="PR00024">
    <property type="entry name" value="HOMEOBOX"/>
</dbReference>
<evidence type="ECO:0000256" key="8">
    <source>
        <dbReference type="SAM" id="MobiDB-lite"/>
    </source>
</evidence>
<gene>
    <name evidence="10" type="ORF">HICCMSTLAB_LOCUS12188</name>
</gene>
<evidence type="ECO:0000256" key="7">
    <source>
        <dbReference type="RuleBase" id="RU000682"/>
    </source>
</evidence>
<dbReference type="GO" id="GO:0000978">
    <property type="term" value="F:RNA polymerase II cis-regulatory region sequence-specific DNA binding"/>
    <property type="evidence" value="ECO:0007669"/>
    <property type="project" value="TreeGrafter"/>
</dbReference>
<evidence type="ECO:0000259" key="9">
    <source>
        <dbReference type="PROSITE" id="PS50071"/>
    </source>
</evidence>
<dbReference type="Proteomes" id="UP000786811">
    <property type="component" value="Unassembled WGS sequence"/>
</dbReference>
<dbReference type="SUPFAM" id="SSF46689">
    <property type="entry name" value="Homeodomain-like"/>
    <property type="match status" value="1"/>
</dbReference>
<keyword evidence="2" id="KW-0217">Developmental protein</keyword>
<dbReference type="PROSITE" id="PS50071">
    <property type="entry name" value="HOMEOBOX_2"/>
    <property type="match status" value="1"/>
</dbReference>
<proteinExistence type="predicted"/>
<dbReference type="OrthoDB" id="6159439at2759"/>
<dbReference type="GO" id="GO:0000981">
    <property type="term" value="F:DNA-binding transcription factor activity, RNA polymerase II-specific"/>
    <property type="evidence" value="ECO:0007669"/>
    <property type="project" value="InterPro"/>
</dbReference>
<dbReference type="PROSITE" id="PS00027">
    <property type="entry name" value="HOMEOBOX_1"/>
    <property type="match status" value="1"/>
</dbReference>
<evidence type="ECO:0000313" key="11">
    <source>
        <dbReference type="Proteomes" id="UP000786811"/>
    </source>
</evidence>
<keyword evidence="4 6" id="KW-0371">Homeobox</keyword>
<dbReference type="PANTHER" id="PTHR45921">
    <property type="entry name" value="IP01054P"/>
    <property type="match status" value="1"/>
</dbReference>
<dbReference type="InterPro" id="IPR042247">
    <property type="entry name" value="TLX1/2/3"/>
</dbReference>
<reference evidence="10" key="1">
    <citation type="submission" date="2021-04" db="EMBL/GenBank/DDBJ databases">
        <authorList>
            <person name="Chebbi M.A.C M."/>
        </authorList>
    </citation>
    <scope>NUCLEOTIDE SEQUENCE</scope>
</reference>
<protein>
    <submittedName>
        <fullName evidence="10">Similar to TLX3: T-cell leukemia homeobox protein 3 (Homo sapiens)</fullName>
    </submittedName>
</protein>